<reference evidence="1" key="1">
    <citation type="submission" date="2022-02" db="EMBL/GenBank/DDBJ databases">
        <title>Plant Genome Project.</title>
        <authorList>
            <person name="Zhang R.-G."/>
        </authorList>
    </citation>
    <scope>NUCLEOTIDE SEQUENCE</scope>
    <source>
        <strain evidence="1">AT1</strain>
    </source>
</reference>
<evidence type="ECO:0000313" key="1">
    <source>
        <dbReference type="EMBL" id="KAI8558433.1"/>
    </source>
</evidence>
<accession>A0ACC0P0R4</accession>
<protein>
    <submittedName>
        <fullName evidence="1">Uncharacterized protein</fullName>
    </submittedName>
</protein>
<proteinExistence type="predicted"/>
<sequence length="234" mass="26690">MRLYNAKDKKERYAICRYDEQCGDEGSELDFPFKANGLMIGTGSRRELGSAFPRYCVIYSAASQAFVNGAVNWIAKDQRMSAGYPPSILSFDMSAETFSMMMLPPTLADWKQAILYVTSFWESQAVFCNCPRHKDDCCIWVMKEYGVPDSWTKLFSFNLDRPVFLKKILGFRKRGEVLLLTMDNHLLSYDIGTEALVDTGFRGRPNAFYYKSFVESLVSVESKNGVLDGQLNPW</sequence>
<dbReference type="EMBL" id="CM046391">
    <property type="protein sequence ID" value="KAI8558433.1"/>
    <property type="molecule type" value="Genomic_DNA"/>
</dbReference>
<name>A0ACC0P0R4_RHOML</name>
<comment type="caution">
    <text evidence="1">The sequence shown here is derived from an EMBL/GenBank/DDBJ whole genome shotgun (WGS) entry which is preliminary data.</text>
</comment>
<keyword evidence="2" id="KW-1185">Reference proteome</keyword>
<gene>
    <name evidence="1" type="ORF">RHMOL_Rhmol04G0093000</name>
</gene>
<dbReference type="Proteomes" id="UP001062846">
    <property type="component" value="Chromosome 4"/>
</dbReference>
<evidence type="ECO:0000313" key="2">
    <source>
        <dbReference type="Proteomes" id="UP001062846"/>
    </source>
</evidence>
<organism evidence="1 2">
    <name type="scientific">Rhododendron molle</name>
    <name type="common">Chinese azalea</name>
    <name type="synonym">Azalea mollis</name>
    <dbReference type="NCBI Taxonomy" id="49168"/>
    <lineage>
        <taxon>Eukaryota</taxon>
        <taxon>Viridiplantae</taxon>
        <taxon>Streptophyta</taxon>
        <taxon>Embryophyta</taxon>
        <taxon>Tracheophyta</taxon>
        <taxon>Spermatophyta</taxon>
        <taxon>Magnoliopsida</taxon>
        <taxon>eudicotyledons</taxon>
        <taxon>Gunneridae</taxon>
        <taxon>Pentapetalae</taxon>
        <taxon>asterids</taxon>
        <taxon>Ericales</taxon>
        <taxon>Ericaceae</taxon>
        <taxon>Ericoideae</taxon>
        <taxon>Rhodoreae</taxon>
        <taxon>Rhododendron</taxon>
    </lineage>
</organism>